<proteinExistence type="predicted"/>
<keyword evidence="5" id="KW-1185">Reference proteome</keyword>
<reference evidence="4" key="1">
    <citation type="journal article" date="2017" name="Plant J.">
        <title>The pomegranate (Punica granatum L.) genome and the genomics of punicalagin biosynthesis.</title>
        <authorList>
            <person name="Qin G."/>
            <person name="Xu C."/>
            <person name="Ming R."/>
            <person name="Tang H."/>
            <person name="Guyot R."/>
            <person name="Kramer E.M."/>
            <person name="Hu Y."/>
            <person name="Yi X."/>
            <person name="Qi Y."/>
            <person name="Xu X."/>
            <person name="Gao Z."/>
            <person name="Pan H."/>
            <person name="Jian J."/>
            <person name="Tian Y."/>
            <person name="Yue Z."/>
            <person name="Xu Y."/>
        </authorList>
    </citation>
    <scope>NUCLEOTIDE SEQUENCE [LARGE SCALE GENOMIC DNA]</scope>
    <source>
        <strain evidence="4">cv. Dabenzi</strain>
    </source>
</reference>
<sequence>MPTLQTSHASLSLCAFMSLVELPLAVAIYPTRSLAVSSVVGNLTGVAGVLADCLERCGKVTVSRHL</sequence>
<evidence type="ECO:0000313" key="4">
    <source>
        <dbReference type="Proteomes" id="UP000197138"/>
    </source>
</evidence>
<evidence type="ECO:0000313" key="3">
    <source>
        <dbReference type="EMBL" id="PKI65193.1"/>
    </source>
</evidence>
<evidence type="ECO:0000256" key="1">
    <source>
        <dbReference type="SAM" id="SignalP"/>
    </source>
</evidence>
<dbReference type="EMBL" id="PGOL01000763">
    <property type="protein sequence ID" value="PKI65193.1"/>
    <property type="molecule type" value="Genomic_DNA"/>
</dbReference>
<evidence type="ECO:0000313" key="2">
    <source>
        <dbReference type="EMBL" id="OWM85778.1"/>
    </source>
</evidence>
<reference evidence="3 5" key="3">
    <citation type="submission" date="2017-11" db="EMBL/GenBank/DDBJ databases">
        <title>De-novo sequencing of pomegranate (Punica granatum L.) genome.</title>
        <authorList>
            <person name="Akparov Z."/>
            <person name="Amiraslanov A."/>
            <person name="Hajiyeva S."/>
            <person name="Abbasov M."/>
            <person name="Kaur K."/>
            <person name="Hamwieh A."/>
            <person name="Solovyev V."/>
            <person name="Salamov A."/>
            <person name="Braich B."/>
            <person name="Kosarev P."/>
            <person name="Mahmoud A."/>
            <person name="Hajiyev E."/>
            <person name="Babayeva S."/>
            <person name="Izzatullayeva V."/>
            <person name="Mammadov A."/>
            <person name="Mammadov A."/>
            <person name="Sharifova S."/>
            <person name="Ojaghi J."/>
            <person name="Eynullazada K."/>
            <person name="Bayramov B."/>
            <person name="Abdulazimova A."/>
            <person name="Shahmuradov I."/>
        </authorList>
    </citation>
    <scope>NUCLEOTIDE SEQUENCE [LARGE SCALE GENOMIC DNA]</scope>
    <source>
        <strain evidence="3">AG2017</strain>
        <strain evidence="5">cv. AG2017</strain>
        <tissue evidence="3">Leaf</tissue>
    </source>
</reference>
<feature type="chain" id="PRO_5014072012" evidence="1">
    <location>
        <begin position="28"/>
        <end position="66"/>
    </location>
</feature>
<dbReference type="EMBL" id="MTKT01001132">
    <property type="protein sequence ID" value="OWM85778.1"/>
    <property type="molecule type" value="Genomic_DNA"/>
</dbReference>
<accession>A0A218XLX6</accession>
<dbReference type="Proteomes" id="UP000233551">
    <property type="component" value="Unassembled WGS sequence"/>
</dbReference>
<gene>
    <name evidence="2" type="ORF">CDL15_Pgr023711</name>
    <name evidence="3" type="ORF">CRG98_014342</name>
</gene>
<dbReference type="AlphaFoldDB" id="A0A218XLX6"/>
<protein>
    <submittedName>
        <fullName evidence="2">Uncharacterized protein</fullName>
    </submittedName>
</protein>
<dbReference type="Proteomes" id="UP000197138">
    <property type="component" value="Unassembled WGS sequence"/>
</dbReference>
<keyword evidence="1" id="KW-0732">Signal</keyword>
<reference evidence="2" key="2">
    <citation type="submission" date="2017-06" db="EMBL/GenBank/DDBJ databases">
        <title>The pomegranate genome and the genomics of punicalagin biosynthesis.</title>
        <authorList>
            <person name="Xu C."/>
        </authorList>
    </citation>
    <scope>NUCLEOTIDE SEQUENCE [LARGE SCALE GENOMIC DNA]</scope>
    <source>
        <tissue evidence="2">Fresh leaf</tissue>
    </source>
</reference>
<feature type="signal peptide" evidence="1">
    <location>
        <begin position="1"/>
        <end position="27"/>
    </location>
</feature>
<comment type="caution">
    <text evidence="2">The sequence shown here is derived from an EMBL/GenBank/DDBJ whole genome shotgun (WGS) entry which is preliminary data.</text>
</comment>
<evidence type="ECO:0000313" key="5">
    <source>
        <dbReference type="Proteomes" id="UP000233551"/>
    </source>
</evidence>
<name>A0A218XLX6_PUNGR</name>
<organism evidence="2 4">
    <name type="scientific">Punica granatum</name>
    <name type="common">Pomegranate</name>
    <dbReference type="NCBI Taxonomy" id="22663"/>
    <lineage>
        <taxon>Eukaryota</taxon>
        <taxon>Viridiplantae</taxon>
        <taxon>Streptophyta</taxon>
        <taxon>Embryophyta</taxon>
        <taxon>Tracheophyta</taxon>
        <taxon>Spermatophyta</taxon>
        <taxon>Magnoliopsida</taxon>
        <taxon>eudicotyledons</taxon>
        <taxon>Gunneridae</taxon>
        <taxon>Pentapetalae</taxon>
        <taxon>rosids</taxon>
        <taxon>malvids</taxon>
        <taxon>Myrtales</taxon>
        <taxon>Lythraceae</taxon>
        <taxon>Punica</taxon>
    </lineage>
</organism>